<protein>
    <submittedName>
        <fullName evidence="1">Uncharacterized protein</fullName>
    </submittedName>
</protein>
<keyword evidence="2" id="KW-1185">Reference proteome</keyword>
<comment type="caution">
    <text evidence="1">The sequence shown here is derived from an EMBL/GenBank/DDBJ whole genome shotgun (WGS) entry which is preliminary data.</text>
</comment>
<evidence type="ECO:0000313" key="2">
    <source>
        <dbReference type="Proteomes" id="UP001064048"/>
    </source>
</evidence>
<sequence>MDKRRTELSKLSSYIQSIDTEVTMILQSLQWDRQYLIEGLPMAPCRYDCSHTVPPNRLDIHERECRLRSAGYSTDEQLLPEPLDAQADTLITLNKDDITNIIEYAAKIDPLFQKGHQGRGPEECQPLTLERLQHAYSMDERRAIHDAVVNAVPSCHHLLELALPHGEGSQPGARSKSRAAVLAELRDMKRRRTKYRGAAKTRNYSDVLRDLIATQMEHYSETQSAVSDAGQPHNLNTNKETNRSKKYEEVHIKEEPVEGRYREPESRQKDKPRDTHKEREREKKYGDYKRDKHRDERDRYSSSSKESNRDRNYYRSRDRHRKDETGDSSHSRTREYKDSSKPSRYSDSKDKHERSDRHGSDERSHRQDRFDAGNERRATAYGRAFTRTFGCRRRGRSYSSIFIARDVEAPKTIP</sequence>
<dbReference type="EMBL" id="CM046105">
    <property type="protein sequence ID" value="KAI8435421.1"/>
    <property type="molecule type" value="Genomic_DNA"/>
</dbReference>
<evidence type="ECO:0000313" key="1">
    <source>
        <dbReference type="EMBL" id="KAI8435421.1"/>
    </source>
</evidence>
<gene>
    <name evidence="1" type="ORF">MSG28_003728</name>
</gene>
<organism evidence="1 2">
    <name type="scientific">Choristoneura fumiferana</name>
    <name type="common">Spruce budworm moth</name>
    <name type="synonym">Archips fumiferana</name>
    <dbReference type="NCBI Taxonomy" id="7141"/>
    <lineage>
        <taxon>Eukaryota</taxon>
        <taxon>Metazoa</taxon>
        <taxon>Ecdysozoa</taxon>
        <taxon>Arthropoda</taxon>
        <taxon>Hexapoda</taxon>
        <taxon>Insecta</taxon>
        <taxon>Pterygota</taxon>
        <taxon>Neoptera</taxon>
        <taxon>Endopterygota</taxon>
        <taxon>Lepidoptera</taxon>
        <taxon>Glossata</taxon>
        <taxon>Ditrysia</taxon>
        <taxon>Tortricoidea</taxon>
        <taxon>Tortricidae</taxon>
        <taxon>Tortricinae</taxon>
        <taxon>Choristoneura</taxon>
    </lineage>
</organism>
<reference evidence="1 2" key="1">
    <citation type="journal article" date="2022" name="Genome Biol. Evol.">
        <title>The Spruce Budworm Genome: Reconstructing the Evolutionary History of Antifreeze Proteins.</title>
        <authorList>
            <person name="Beliveau C."/>
            <person name="Gagne P."/>
            <person name="Picq S."/>
            <person name="Vernygora O."/>
            <person name="Keeling C.I."/>
            <person name="Pinkney K."/>
            <person name="Doucet D."/>
            <person name="Wen F."/>
            <person name="Johnston J.S."/>
            <person name="Maaroufi H."/>
            <person name="Boyle B."/>
            <person name="Laroche J."/>
            <person name="Dewar K."/>
            <person name="Juretic N."/>
            <person name="Blackburn G."/>
            <person name="Nisole A."/>
            <person name="Brunet B."/>
            <person name="Brandao M."/>
            <person name="Lumley L."/>
            <person name="Duan J."/>
            <person name="Quan G."/>
            <person name="Lucarotti C.J."/>
            <person name="Roe A.D."/>
            <person name="Sperling F.A.H."/>
            <person name="Levesque R.C."/>
            <person name="Cusson M."/>
        </authorList>
    </citation>
    <scope>NUCLEOTIDE SEQUENCE [LARGE SCALE GENOMIC DNA]</scope>
    <source>
        <strain evidence="1">Glfc:IPQL:Cfum</strain>
    </source>
</reference>
<dbReference type="Proteomes" id="UP001064048">
    <property type="component" value="Chromosome 5"/>
</dbReference>
<proteinExistence type="predicted"/>
<name>A0ACC0KH84_CHOFU</name>
<accession>A0ACC0KH84</accession>